<gene>
    <name evidence="1" type="ORF">ANE_LOCUS9797</name>
</gene>
<accession>A0A565BCI1</accession>
<organism evidence="1 2">
    <name type="scientific">Arabis nemorensis</name>
    <dbReference type="NCBI Taxonomy" id="586526"/>
    <lineage>
        <taxon>Eukaryota</taxon>
        <taxon>Viridiplantae</taxon>
        <taxon>Streptophyta</taxon>
        <taxon>Embryophyta</taxon>
        <taxon>Tracheophyta</taxon>
        <taxon>Spermatophyta</taxon>
        <taxon>Magnoliopsida</taxon>
        <taxon>eudicotyledons</taxon>
        <taxon>Gunneridae</taxon>
        <taxon>Pentapetalae</taxon>
        <taxon>rosids</taxon>
        <taxon>malvids</taxon>
        <taxon>Brassicales</taxon>
        <taxon>Brassicaceae</taxon>
        <taxon>Arabideae</taxon>
        <taxon>Arabis</taxon>
    </lineage>
</organism>
<reference evidence="1" key="1">
    <citation type="submission" date="2019-07" db="EMBL/GenBank/DDBJ databases">
        <authorList>
            <person name="Dittberner H."/>
        </authorList>
    </citation>
    <scope>NUCLEOTIDE SEQUENCE [LARGE SCALE GENOMIC DNA]</scope>
</reference>
<comment type="caution">
    <text evidence="1">The sequence shown here is derived from an EMBL/GenBank/DDBJ whole genome shotgun (WGS) entry which is preliminary data.</text>
</comment>
<proteinExistence type="predicted"/>
<evidence type="ECO:0000313" key="2">
    <source>
        <dbReference type="Proteomes" id="UP000489600"/>
    </source>
</evidence>
<dbReference type="EMBL" id="CABITT030000003">
    <property type="protein sequence ID" value="VVA99352.1"/>
    <property type="molecule type" value="Genomic_DNA"/>
</dbReference>
<keyword evidence="2" id="KW-1185">Reference proteome</keyword>
<dbReference type="OrthoDB" id="1088238at2759"/>
<protein>
    <submittedName>
        <fullName evidence="1">Uncharacterized protein</fullName>
    </submittedName>
</protein>
<dbReference type="AlphaFoldDB" id="A0A565BCI1"/>
<name>A0A565BCI1_9BRAS</name>
<dbReference type="Proteomes" id="UP000489600">
    <property type="component" value="Unassembled WGS sequence"/>
</dbReference>
<evidence type="ECO:0000313" key="1">
    <source>
        <dbReference type="EMBL" id="VVA99352.1"/>
    </source>
</evidence>
<sequence length="144" mass="16254">MRIQVKDGPSQVVNEPLCLDDKRFDEDVFDGSCLSSLFEEPLKINLEVKAPKVTKDKPKEDKTTNLFLYPTQFIDGGIECKVKSTSGSKPFSKAKVILTPGLDEKELAFIKETMARVLRIEITDWGPCSKDGFINREKHTSPYL</sequence>